<dbReference type="SMART" id="SM00876">
    <property type="entry name" value="BATS"/>
    <property type="match status" value="1"/>
</dbReference>
<dbReference type="InterPro" id="IPR034422">
    <property type="entry name" value="HydE/PylB-like"/>
</dbReference>
<keyword evidence="3" id="KW-0479">Metal-binding</keyword>
<dbReference type="PANTHER" id="PTHR43726">
    <property type="entry name" value="3-METHYLORNITHINE SYNTHASE"/>
    <property type="match status" value="1"/>
</dbReference>
<evidence type="ECO:0000256" key="3">
    <source>
        <dbReference type="ARBA" id="ARBA00022723"/>
    </source>
</evidence>
<evidence type="ECO:0000259" key="9">
    <source>
        <dbReference type="PROSITE" id="PS51918"/>
    </source>
</evidence>
<protein>
    <recommendedName>
        <fullName evidence="9">Radical SAM core domain-containing protein</fullName>
    </recommendedName>
</protein>
<dbReference type="SMART" id="SM00729">
    <property type="entry name" value="Elp3"/>
    <property type="match status" value="1"/>
</dbReference>
<gene>
    <name evidence="10" type="ORF">A2462_08015</name>
</gene>
<feature type="domain" description="Radical SAM core" evidence="9">
    <location>
        <begin position="46"/>
        <end position="272"/>
    </location>
</feature>
<dbReference type="PANTHER" id="PTHR43726:SF1">
    <property type="entry name" value="BIOTIN SYNTHASE"/>
    <property type="match status" value="1"/>
</dbReference>
<name>A0A1F4TNF4_UNCSA</name>
<proteinExistence type="predicted"/>
<keyword evidence="1 7" id="KW-0004">4Fe-4S</keyword>
<dbReference type="PIRSF" id="PIRSF004762">
    <property type="entry name" value="CHP00423"/>
    <property type="match status" value="1"/>
</dbReference>
<feature type="binding site" evidence="8">
    <location>
        <position position="179"/>
    </location>
    <ligand>
        <name>S-adenosyl-L-methionine</name>
        <dbReference type="ChEBI" id="CHEBI:59789"/>
    </ligand>
</feature>
<evidence type="ECO:0000256" key="2">
    <source>
        <dbReference type="ARBA" id="ARBA00022691"/>
    </source>
</evidence>
<evidence type="ECO:0000256" key="5">
    <source>
        <dbReference type="ARBA" id="ARBA00023014"/>
    </source>
</evidence>
<evidence type="ECO:0000313" key="11">
    <source>
        <dbReference type="Proteomes" id="UP000177309"/>
    </source>
</evidence>
<feature type="binding site" evidence="8">
    <location>
        <position position="135"/>
    </location>
    <ligand>
        <name>(3R)-3-methyl-D-ornithine</name>
        <dbReference type="ChEBI" id="CHEBI:64642"/>
    </ligand>
</feature>
<dbReference type="Pfam" id="PF04055">
    <property type="entry name" value="Radical_SAM"/>
    <property type="match status" value="1"/>
</dbReference>
<feature type="binding site" evidence="7">
    <location>
        <position position="67"/>
    </location>
    <ligand>
        <name>[4Fe-4S] cluster</name>
        <dbReference type="ChEBI" id="CHEBI:49883"/>
        <note>4Fe-4S-S-AdoMet</note>
    </ligand>
</feature>
<evidence type="ECO:0000256" key="7">
    <source>
        <dbReference type="PIRSR" id="PIRSR004762-1"/>
    </source>
</evidence>
<dbReference type="PROSITE" id="PS51918">
    <property type="entry name" value="RADICAL_SAM"/>
    <property type="match status" value="1"/>
</dbReference>
<organism evidence="10 11">
    <name type="scientific">candidate division WOR-1 bacterium RIFOXYC2_FULL_41_25</name>
    <dbReference type="NCBI Taxonomy" id="1802586"/>
    <lineage>
        <taxon>Bacteria</taxon>
        <taxon>Bacillati</taxon>
        <taxon>Saganbacteria</taxon>
    </lineage>
</organism>
<dbReference type="GO" id="GO:0044272">
    <property type="term" value="P:sulfur compound biosynthetic process"/>
    <property type="evidence" value="ECO:0007669"/>
    <property type="project" value="UniProtKB-ARBA"/>
</dbReference>
<dbReference type="InterPro" id="IPR007197">
    <property type="entry name" value="rSAM"/>
</dbReference>
<evidence type="ECO:0000256" key="6">
    <source>
        <dbReference type="ARBA" id="ARBA00034078"/>
    </source>
</evidence>
<dbReference type="GO" id="GO:0016740">
    <property type="term" value="F:transferase activity"/>
    <property type="evidence" value="ECO:0007669"/>
    <property type="project" value="TreeGrafter"/>
</dbReference>
<dbReference type="InterPro" id="IPR013785">
    <property type="entry name" value="Aldolase_TIM"/>
</dbReference>
<dbReference type="SFLD" id="SFLDS00029">
    <property type="entry name" value="Radical_SAM"/>
    <property type="match status" value="1"/>
</dbReference>
<dbReference type="GO" id="GO:0051539">
    <property type="term" value="F:4 iron, 4 sulfur cluster binding"/>
    <property type="evidence" value="ECO:0007669"/>
    <property type="project" value="UniProtKB-KW"/>
</dbReference>
<feature type="binding site" evidence="7">
    <location>
        <position position="60"/>
    </location>
    <ligand>
        <name>[4Fe-4S] cluster</name>
        <dbReference type="ChEBI" id="CHEBI:49883"/>
        <note>4Fe-4S-S-AdoMet</note>
    </ligand>
</feature>
<comment type="cofactor">
    <cofactor evidence="7">
        <name>[4Fe-4S] cluster</name>
        <dbReference type="ChEBI" id="CHEBI:49883"/>
    </cofactor>
    <text evidence="7">Binds 1 [4Fe-4S] cluster. The cluster is coordinated with 3 cysteines and an exchangeable S-adenosyl-L-methionine.</text>
</comment>
<sequence length="339" mass="37733">MILDKAADGAVLKDSELLYLLNLEKDSEIQLLYKFANFLRQKHLKNSCCVHGIIEFSNYCNQACAYCGISTHNKEVKRYRMSKEGIFAAADTAINQYGFQALVLQSGEDTHYSVDDLVEIVSTIKKRWPCLIFISCGEVGLVGLKRLYEAGARGLLMRFESSNLEVYKKLHPGRELKSRLAHLEEAYKLGYLIITGGLIGLPGQTKEDLLRDILLTRSLHTEMYTFGPFLPHPSTPLAKTPPPPTKDILKVLAVARLADPVNAKILVTTGFETLDPEARELGLMAGANSVMLNVTPEEYSKNYSIYPNRAHSNEGIQEQIETTLSLLRSIGRAPTDLGI</sequence>
<feature type="binding site" evidence="8">
    <location>
        <position position="160"/>
    </location>
    <ligand>
        <name>S-adenosyl-L-methionine</name>
        <dbReference type="ChEBI" id="CHEBI:59789"/>
    </ligand>
</feature>
<accession>A0A1F4TNF4</accession>
<dbReference type="InterPro" id="IPR010722">
    <property type="entry name" value="BATS_dom"/>
</dbReference>
<dbReference type="Pfam" id="PF06968">
    <property type="entry name" value="BATS"/>
    <property type="match status" value="1"/>
</dbReference>
<evidence type="ECO:0000256" key="8">
    <source>
        <dbReference type="PIRSR" id="PIRSR004762-2"/>
    </source>
</evidence>
<dbReference type="InterPro" id="IPR006638">
    <property type="entry name" value="Elp3/MiaA/NifB-like_rSAM"/>
</dbReference>
<dbReference type="GO" id="GO:0046872">
    <property type="term" value="F:metal ion binding"/>
    <property type="evidence" value="ECO:0007669"/>
    <property type="project" value="UniProtKB-KW"/>
</dbReference>
<dbReference type="GO" id="GO:0042364">
    <property type="term" value="P:water-soluble vitamin biosynthetic process"/>
    <property type="evidence" value="ECO:0007669"/>
    <property type="project" value="UniProtKB-ARBA"/>
</dbReference>
<dbReference type="SFLD" id="SFLDG01082">
    <property type="entry name" value="B12-binding_domain_containing"/>
    <property type="match status" value="1"/>
</dbReference>
<comment type="caution">
    <text evidence="10">The sequence shown here is derived from an EMBL/GenBank/DDBJ whole genome shotgun (WGS) entry which is preliminary data.</text>
</comment>
<dbReference type="EMBL" id="MEUI01000021">
    <property type="protein sequence ID" value="OGC34206.1"/>
    <property type="molecule type" value="Genomic_DNA"/>
</dbReference>
<keyword evidence="5 7" id="KW-0411">Iron-sulfur</keyword>
<keyword evidence="2 7" id="KW-0949">S-adenosyl-L-methionine</keyword>
<feature type="binding site" evidence="8">
    <location>
        <position position="230"/>
    </location>
    <ligand>
        <name>S-adenosyl-L-methionine</name>
        <dbReference type="ChEBI" id="CHEBI:59789"/>
    </ligand>
</feature>
<evidence type="ECO:0000256" key="1">
    <source>
        <dbReference type="ARBA" id="ARBA00022485"/>
    </source>
</evidence>
<dbReference type="SUPFAM" id="SSF102114">
    <property type="entry name" value="Radical SAM enzymes"/>
    <property type="match status" value="1"/>
</dbReference>
<evidence type="ECO:0000256" key="4">
    <source>
        <dbReference type="ARBA" id="ARBA00023004"/>
    </source>
</evidence>
<dbReference type="Proteomes" id="UP000177309">
    <property type="component" value="Unassembled WGS sequence"/>
</dbReference>
<feature type="binding site" evidence="7">
    <location>
        <position position="64"/>
    </location>
    <ligand>
        <name>[4Fe-4S] cluster</name>
        <dbReference type="ChEBI" id="CHEBI:49883"/>
        <note>4Fe-4S-S-AdoMet</note>
    </ligand>
</feature>
<keyword evidence="4 7" id="KW-0408">Iron</keyword>
<comment type="cofactor">
    <cofactor evidence="6">
        <name>[2Fe-2S] cluster</name>
        <dbReference type="ChEBI" id="CHEBI:190135"/>
    </cofactor>
</comment>
<dbReference type="Gene3D" id="3.20.20.70">
    <property type="entry name" value="Aldolase class I"/>
    <property type="match status" value="1"/>
</dbReference>
<dbReference type="SFLD" id="SFLDG01060">
    <property type="entry name" value="BATS_domain_containing"/>
    <property type="match status" value="1"/>
</dbReference>
<evidence type="ECO:0000313" key="10">
    <source>
        <dbReference type="EMBL" id="OGC34206.1"/>
    </source>
</evidence>
<dbReference type="CDD" id="cd01335">
    <property type="entry name" value="Radical_SAM"/>
    <property type="match status" value="1"/>
</dbReference>
<dbReference type="AlphaFoldDB" id="A0A1F4TNF4"/>
<reference evidence="10 11" key="1">
    <citation type="journal article" date="2016" name="Nat. Commun.">
        <title>Thousands of microbial genomes shed light on interconnected biogeochemical processes in an aquifer system.</title>
        <authorList>
            <person name="Anantharaman K."/>
            <person name="Brown C.T."/>
            <person name="Hug L.A."/>
            <person name="Sharon I."/>
            <person name="Castelle C.J."/>
            <person name="Probst A.J."/>
            <person name="Thomas B.C."/>
            <person name="Singh A."/>
            <person name="Wilkins M.J."/>
            <person name="Karaoz U."/>
            <person name="Brodie E.L."/>
            <person name="Williams K.H."/>
            <person name="Hubbard S.S."/>
            <person name="Banfield J.F."/>
        </authorList>
    </citation>
    <scope>NUCLEOTIDE SEQUENCE [LARGE SCALE GENOMIC DNA]</scope>
</reference>
<dbReference type="InterPro" id="IPR058240">
    <property type="entry name" value="rSAM_sf"/>
</dbReference>
<dbReference type="SFLD" id="SFLDG01280">
    <property type="entry name" value="HydE/PylB-like"/>
    <property type="match status" value="1"/>
</dbReference>